<feature type="transmembrane region" description="Helical" evidence="1">
    <location>
        <begin position="12"/>
        <end position="37"/>
    </location>
</feature>
<evidence type="ECO:0000313" key="2">
    <source>
        <dbReference type="EMBL" id="SVB20123.1"/>
    </source>
</evidence>
<keyword evidence="1" id="KW-0812">Transmembrane</keyword>
<evidence type="ECO:0008006" key="3">
    <source>
        <dbReference type="Google" id="ProtNLM"/>
    </source>
</evidence>
<organism evidence="2">
    <name type="scientific">marine metagenome</name>
    <dbReference type="NCBI Taxonomy" id="408172"/>
    <lineage>
        <taxon>unclassified sequences</taxon>
        <taxon>metagenomes</taxon>
        <taxon>ecological metagenomes</taxon>
    </lineage>
</organism>
<evidence type="ECO:0000256" key="1">
    <source>
        <dbReference type="SAM" id="Phobius"/>
    </source>
</evidence>
<dbReference type="Gene3D" id="3.40.630.10">
    <property type="entry name" value="Zn peptidases"/>
    <property type="match status" value="1"/>
</dbReference>
<name>A0A382C490_9ZZZZ</name>
<dbReference type="EMBL" id="UINC01032446">
    <property type="protein sequence ID" value="SVB20123.1"/>
    <property type="molecule type" value="Genomic_DNA"/>
</dbReference>
<reference evidence="2" key="1">
    <citation type="submission" date="2018-05" db="EMBL/GenBank/DDBJ databases">
        <authorList>
            <person name="Lanie J.A."/>
            <person name="Ng W.-L."/>
            <person name="Kazmierczak K.M."/>
            <person name="Andrzejewski T.M."/>
            <person name="Davidsen T.M."/>
            <person name="Wayne K.J."/>
            <person name="Tettelin H."/>
            <person name="Glass J.I."/>
            <person name="Rusch D."/>
            <person name="Podicherti R."/>
            <person name="Tsui H.-C.T."/>
            <person name="Winkler M.E."/>
        </authorList>
    </citation>
    <scope>NUCLEOTIDE SEQUENCE</scope>
</reference>
<feature type="non-terminal residue" evidence="2">
    <location>
        <position position="164"/>
    </location>
</feature>
<accession>A0A382C490</accession>
<keyword evidence="1" id="KW-0472">Membrane</keyword>
<gene>
    <name evidence="2" type="ORF">METZ01_LOCUS172977</name>
</gene>
<dbReference type="SUPFAM" id="SSF53187">
    <property type="entry name" value="Zn-dependent exopeptidases"/>
    <property type="match status" value="1"/>
</dbReference>
<keyword evidence="1" id="KW-1133">Transmembrane helix</keyword>
<dbReference type="AlphaFoldDB" id="A0A382C490"/>
<sequence>MLAALFTLRVFSSVLTMLVSCGVCRSFVLVFSVLLFIELPVYAQQNPGALGPLQFEKEIVKVALAAARELEPVVIDDQVALCEIPAPPFAESVRAEEYRERFERLGLTDVRIDAVGNVIGVRAGEQRRPNLVMSAHLDTVFPQETDVTAVREGTILKGPGIGDD</sequence>
<proteinExistence type="predicted"/>
<protein>
    <recommendedName>
        <fullName evidence="3">Peptidase M20 dimerisation domain-containing protein</fullName>
    </recommendedName>
</protein>